<reference evidence="3" key="1">
    <citation type="journal article" date="2020" name="Stud. Mycol.">
        <title>101 Dothideomycetes genomes: a test case for predicting lifestyles and emergence of pathogens.</title>
        <authorList>
            <person name="Haridas S."/>
            <person name="Albert R."/>
            <person name="Binder M."/>
            <person name="Bloem J."/>
            <person name="Labutti K."/>
            <person name="Salamov A."/>
            <person name="Andreopoulos B."/>
            <person name="Baker S."/>
            <person name="Barry K."/>
            <person name="Bills G."/>
            <person name="Bluhm B."/>
            <person name="Cannon C."/>
            <person name="Castanera R."/>
            <person name="Culley D."/>
            <person name="Daum C."/>
            <person name="Ezra D."/>
            <person name="Gonzalez J."/>
            <person name="Henrissat B."/>
            <person name="Kuo A."/>
            <person name="Liang C."/>
            <person name="Lipzen A."/>
            <person name="Lutzoni F."/>
            <person name="Magnuson J."/>
            <person name="Mondo S."/>
            <person name="Nolan M."/>
            <person name="Ohm R."/>
            <person name="Pangilinan J."/>
            <person name="Park H.-J."/>
            <person name="Ramirez L."/>
            <person name="Alfaro M."/>
            <person name="Sun H."/>
            <person name="Tritt A."/>
            <person name="Yoshinaga Y."/>
            <person name="Zwiers L.-H."/>
            <person name="Turgeon B."/>
            <person name="Goodwin S."/>
            <person name="Spatafora J."/>
            <person name="Crous P."/>
            <person name="Grigoriev I."/>
        </authorList>
    </citation>
    <scope>NUCLEOTIDE SEQUENCE</scope>
    <source>
        <strain evidence="3">CBS 627.86</strain>
    </source>
</reference>
<dbReference type="PANTHER" id="PTHR39599">
    <property type="entry name" value="GPI-ANCHORED PROTEIN (EUROFUNG)-RELATED-RELATED"/>
    <property type="match status" value="1"/>
</dbReference>
<proteinExistence type="predicted"/>
<feature type="signal peptide" evidence="2">
    <location>
        <begin position="1"/>
        <end position="21"/>
    </location>
</feature>
<feature type="region of interest" description="Disordered" evidence="1">
    <location>
        <begin position="23"/>
        <end position="44"/>
    </location>
</feature>
<dbReference type="OrthoDB" id="2426396at2759"/>
<dbReference type="EMBL" id="ML977337">
    <property type="protein sequence ID" value="KAF2110553.1"/>
    <property type="molecule type" value="Genomic_DNA"/>
</dbReference>
<dbReference type="PANTHER" id="PTHR39599:SF1">
    <property type="entry name" value="GPI-ANCHORED PROTEIN (EUROFUNG)"/>
    <property type="match status" value="1"/>
</dbReference>
<feature type="compositionally biased region" description="Acidic residues" evidence="1">
    <location>
        <begin position="25"/>
        <end position="37"/>
    </location>
</feature>
<feature type="chain" id="PRO_5025430527" evidence="2">
    <location>
        <begin position="22"/>
        <end position="136"/>
    </location>
</feature>
<name>A0A6A5YUD1_9PLEO</name>
<dbReference type="Proteomes" id="UP000799770">
    <property type="component" value="Unassembled WGS sequence"/>
</dbReference>
<gene>
    <name evidence="3" type="ORF">BDV96DRAFT_195274</name>
</gene>
<keyword evidence="4" id="KW-1185">Reference proteome</keyword>
<keyword evidence="2" id="KW-0732">Signal</keyword>
<accession>A0A6A5YUD1</accession>
<dbReference type="AlphaFoldDB" id="A0A6A5YUD1"/>
<organism evidence="3 4">
    <name type="scientific">Lophiotrema nucula</name>
    <dbReference type="NCBI Taxonomy" id="690887"/>
    <lineage>
        <taxon>Eukaryota</taxon>
        <taxon>Fungi</taxon>
        <taxon>Dikarya</taxon>
        <taxon>Ascomycota</taxon>
        <taxon>Pezizomycotina</taxon>
        <taxon>Dothideomycetes</taxon>
        <taxon>Pleosporomycetidae</taxon>
        <taxon>Pleosporales</taxon>
        <taxon>Lophiotremataceae</taxon>
        <taxon>Lophiotrema</taxon>
    </lineage>
</organism>
<evidence type="ECO:0000313" key="4">
    <source>
        <dbReference type="Proteomes" id="UP000799770"/>
    </source>
</evidence>
<protein>
    <submittedName>
        <fullName evidence="3">Uncharacterized protein</fullName>
    </submittedName>
</protein>
<evidence type="ECO:0000313" key="3">
    <source>
        <dbReference type="EMBL" id="KAF2110553.1"/>
    </source>
</evidence>
<evidence type="ECO:0000256" key="2">
    <source>
        <dbReference type="SAM" id="SignalP"/>
    </source>
</evidence>
<sequence>MRSLTQLRLGLLLLLSILCAADPNPEPEPEPEPEADPEAQTYTNNAPFSGAIYIVDPNGQQITAQGQNWCPNFASLSCGSMGSPSWCCPSGYTCATVANSGIIGCCPAGSSCAGSVNGAAVTTVTVQAASAQTSVV</sequence>
<evidence type="ECO:0000256" key="1">
    <source>
        <dbReference type="SAM" id="MobiDB-lite"/>
    </source>
</evidence>